<proteinExistence type="predicted"/>
<evidence type="ECO:0000313" key="3">
    <source>
        <dbReference type="Proteomes" id="UP001066276"/>
    </source>
</evidence>
<organism evidence="2 3">
    <name type="scientific">Pleurodeles waltl</name>
    <name type="common">Iberian ribbed newt</name>
    <dbReference type="NCBI Taxonomy" id="8319"/>
    <lineage>
        <taxon>Eukaryota</taxon>
        <taxon>Metazoa</taxon>
        <taxon>Chordata</taxon>
        <taxon>Craniata</taxon>
        <taxon>Vertebrata</taxon>
        <taxon>Euteleostomi</taxon>
        <taxon>Amphibia</taxon>
        <taxon>Batrachia</taxon>
        <taxon>Caudata</taxon>
        <taxon>Salamandroidea</taxon>
        <taxon>Salamandridae</taxon>
        <taxon>Pleurodelinae</taxon>
        <taxon>Pleurodeles</taxon>
    </lineage>
</organism>
<dbReference type="Proteomes" id="UP001066276">
    <property type="component" value="Chromosome 9"/>
</dbReference>
<evidence type="ECO:0000256" key="1">
    <source>
        <dbReference type="SAM" id="MobiDB-lite"/>
    </source>
</evidence>
<name>A0AAV7MMX7_PLEWA</name>
<protein>
    <submittedName>
        <fullName evidence="2">Uncharacterized protein</fullName>
    </submittedName>
</protein>
<comment type="caution">
    <text evidence="2">The sequence shown here is derived from an EMBL/GenBank/DDBJ whole genome shotgun (WGS) entry which is preliminary data.</text>
</comment>
<keyword evidence="3" id="KW-1185">Reference proteome</keyword>
<accession>A0AAV7MMX7</accession>
<feature type="region of interest" description="Disordered" evidence="1">
    <location>
        <begin position="114"/>
        <end position="135"/>
    </location>
</feature>
<evidence type="ECO:0000313" key="2">
    <source>
        <dbReference type="EMBL" id="KAJ1103742.1"/>
    </source>
</evidence>
<reference evidence="2" key="1">
    <citation type="journal article" date="2022" name="bioRxiv">
        <title>Sequencing and chromosome-scale assembly of the giantPleurodeles waltlgenome.</title>
        <authorList>
            <person name="Brown T."/>
            <person name="Elewa A."/>
            <person name="Iarovenko S."/>
            <person name="Subramanian E."/>
            <person name="Araus A.J."/>
            <person name="Petzold A."/>
            <person name="Susuki M."/>
            <person name="Suzuki K.-i.T."/>
            <person name="Hayashi T."/>
            <person name="Toyoda A."/>
            <person name="Oliveira C."/>
            <person name="Osipova E."/>
            <person name="Leigh N.D."/>
            <person name="Simon A."/>
            <person name="Yun M.H."/>
        </authorList>
    </citation>
    <scope>NUCLEOTIDE SEQUENCE</scope>
    <source>
        <strain evidence="2">20211129_DDA</strain>
        <tissue evidence="2">Liver</tissue>
    </source>
</reference>
<sequence>MPVPDRSDVEWRVGLVFKVVLEEKEPMHVGPAGSGVHHTFSCNPGSSGVSKSVIRLVRCRFRARLGSRYNQGVVAPIASQVWDATGRIRMTRRGMRGVHPDDAPWNARRASLVPRDSWETESRGAHQPRPGVRML</sequence>
<dbReference type="EMBL" id="JANPWB010000013">
    <property type="protein sequence ID" value="KAJ1103742.1"/>
    <property type="molecule type" value="Genomic_DNA"/>
</dbReference>
<dbReference type="AlphaFoldDB" id="A0AAV7MMX7"/>
<gene>
    <name evidence="2" type="ORF">NDU88_001163</name>
</gene>